<feature type="region of interest" description="Disordered" evidence="1">
    <location>
        <begin position="94"/>
        <end position="118"/>
    </location>
</feature>
<feature type="non-terminal residue" evidence="2">
    <location>
        <position position="1"/>
    </location>
</feature>
<organism evidence="2 3">
    <name type="scientific">Allacma fusca</name>
    <dbReference type="NCBI Taxonomy" id="39272"/>
    <lineage>
        <taxon>Eukaryota</taxon>
        <taxon>Metazoa</taxon>
        <taxon>Ecdysozoa</taxon>
        <taxon>Arthropoda</taxon>
        <taxon>Hexapoda</taxon>
        <taxon>Collembola</taxon>
        <taxon>Symphypleona</taxon>
        <taxon>Sminthuridae</taxon>
        <taxon>Allacma</taxon>
    </lineage>
</organism>
<feature type="compositionally biased region" description="Low complexity" evidence="1">
    <location>
        <begin position="94"/>
        <end position="105"/>
    </location>
</feature>
<dbReference type="EMBL" id="CAJVCH010057615">
    <property type="protein sequence ID" value="CAG7718980.1"/>
    <property type="molecule type" value="Genomic_DNA"/>
</dbReference>
<protein>
    <submittedName>
        <fullName evidence="2">Uncharacterized protein</fullName>
    </submittedName>
</protein>
<name>A0A8J2NY94_9HEXA</name>
<evidence type="ECO:0000313" key="3">
    <source>
        <dbReference type="Proteomes" id="UP000708208"/>
    </source>
</evidence>
<gene>
    <name evidence="2" type="ORF">AFUS01_LOCUS8330</name>
</gene>
<evidence type="ECO:0000313" key="2">
    <source>
        <dbReference type="EMBL" id="CAG7718980.1"/>
    </source>
</evidence>
<comment type="caution">
    <text evidence="2">The sequence shown here is derived from an EMBL/GenBank/DDBJ whole genome shotgun (WGS) entry which is preliminary data.</text>
</comment>
<proteinExistence type="predicted"/>
<dbReference type="OrthoDB" id="9998011at2759"/>
<accession>A0A8J2NY94</accession>
<dbReference type="Proteomes" id="UP000708208">
    <property type="component" value="Unassembled WGS sequence"/>
</dbReference>
<sequence>MSIPVRAVQSYPDLVRIVTARLTRSKESLCTPLSLKMLHLWTIFLFLPLIKAQNGFYTVVAPKTIRPNLPYNVGVSIDASSPVTVVVSLKATLSTGGSSTSTQQSVIEPGSSQLITLQ</sequence>
<dbReference type="AlphaFoldDB" id="A0A8J2NY94"/>
<keyword evidence="3" id="KW-1185">Reference proteome</keyword>
<evidence type="ECO:0000256" key="1">
    <source>
        <dbReference type="SAM" id="MobiDB-lite"/>
    </source>
</evidence>
<reference evidence="2" key="1">
    <citation type="submission" date="2021-06" db="EMBL/GenBank/DDBJ databases">
        <authorList>
            <person name="Hodson N. C."/>
            <person name="Mongue J. A."/>
            <person name="Jaron S. K."/>
        </authorList>
    </citation>
    <scope>NUCLEOTIDE SEQUENCE</scope>
</reference>